<dbReference type="RefSeq" id="WP_010938972.1">
    <property type="nucleotide sequence ID" value="NC_008751.1"/>
</dbReference>
<sequence>MKTTWKSLFSKSDFPCREDGSVPTPLQLGTLGELRRFLDVVHIRHCLVRPYFETEDYPLVEARELLPSFESDMWEYKQLPGFSLVALARPLSYFQEIFQFDILHPVLDSASVAEGASCPLESHVIARNVQTMQMRLPKAMQESFRQRFSRMDTSVPDYYGTLTPYLLAMDRGQVFAHDGFGHFHLAGVYASFPSDLDNEIKRFGLRIGKFAVGDDDMYERNRLFVYQYLMELYGFPIVSERRTSSALFARRLHKMGEKFLIRVLGQSDRTITTISNEGGTSHYPRLDKIALVRIDSDQEDALQAIDEMGAFLDRERRVVIMRVSYKQHRFNPDNVRQDRALSVDRQEIIHPLTGEPLPNMNIIKDTSNMFLRLNDIVRGEYTGRIVYKRTEIVENTDTDEKRLKFLFSWLSKHQRRMIGYSDEFFSNVSKVLDNYLLTPDNYESFGQLHDLYQEVWAKYSYIQQARKVRFLEDIQNRLYRGERIGYRRMLAEAVALLHGLKFEIVSYFDTLVASVIRIGEAILNDRYLLRTYIERRDEELTRGGQEIRKNYGRLVSLIDEFKAIRRSRHGKHSTMTTT</sequence>
<organism evidence="1 2">
    <name type="scientific">Nitratidesulfovibrio vulgaris (strain DP4)</name>
    <name type="common">Desulfovibrio vulgaris</name>
    <dbReference type="NCBI Taxonomy" id="391774"/>
    <lineage>
        <taxon>Bacteria</taxon>
        <taxon>Pseudomonadati</taxon>
        <taxon>Thermodesulfobacteriota</taxon>
        <taxon>Desulfovibrionia</taxon>
        <taxon>Desulfovibrionales</taxon>
        <taxon>Desulfovibrionaceae</taxon>
        <taxon>Nitratidesulfovibrio</taxon>
    </lineage>
</organism>
<dbReference type="Proteomes" id="UP000009173">
    <property type="component" value="Chromosome"/>
</dbReference>
<dbReference type="EMBL" id="CP000527">
    <property type="protein sequence ID" value="ABM28422.1"/>
    <property type="molecule type" value="Genomic_DNA"/>
</dbReference>
<dbReference type="HOGENOM" id="CLU_469880_0_0_7"/>
<proteinExistence type="predicted"/>
<accession>A0A0H3A7Y6</accession>
<gene>
    <name evidence="1" type="ordered locus">Dvul_1404</name>
</gene>
<evidence type="ECO:0000313" key="2">
    <source>
        <dbReference type="Proteomes" id="UP000009173"/>
    </source>
</evidence>
<reference evidence="2" key="1">
    <citation type="journal article" date="2009" name="Environ. Microbiol.">
        <title>Contribution of mobile genetic elements to Desulfovibrio vulgaris genome plasticity.</title>
        <authorList>
            <person name="Walker C.B."/>
            <person name="Stolyar S."/>
            <person name="Chivian D."/>
            <person name="Pinel N."/>
            <person name="Gabster J.A."/>
            <person name="Dehal P.S."/>
            <person name="He Z."/>
            <person name="Yang Z.K."/>
            <person name="Yen H.C."/>
            <person name="Zhou J."/>
            <person name="Wall J.D."/>
            <person name="Hazen T.C."/>
            <person name="Arkin A.P."/>
            <person name="Stahl D.A."/>
        </authorList>
    </citation>
    <scope>NUCLEOTIDE SEQUENCE [LARGE SCALE GENOMIC DNA]</scope>
    <source>
        <strain evidence="2">DP4</strain>
    </source>
</reference>
<evidence type="ECO:0000313" key="1">
    <source>
        <dbReference type="EMBL" id="ABM28422.1"/>
    </source>
</evidence>
<protein>
    <submittedName>
        <fullName evidence="1">Uncharacterized protein</fullName>
    </submittedName>
</protein>
<dbReference type="KEGG" id="dvl:Dvul_1404"/>
<name>A0A0H3A7Y6_NITV4</name>
<dbReference type="AlphaFoldDB" id="A0A0H3A7Y6"/>